<dbReference type="EMBL" id="JAGKQH010000010">
    <property type="protein sequence ID" value="KAG6589364.1"/>
    <property type="molecule type" value="Genomic_DNA"/>
</dbReference>
<keyword evidence="2" id="KW-1185">Reference proteome</keyword>
<name>A0AAV6N037_9ROSI</name>
<dbReference type="Proteomes" id="UP000685013">
    <property type="component" value="Chromosome 10"/>
</dbReference>
<evidence type="ECO:0000313" key="2">
    <source>
        <dbReference type="Proteomes" id="UP000685013"/>
    </source>
</evidence>
<protein>
    <submittedName>
        <fullName evidence="1">Uncharacterized protein</fullName>
    </submittedName>
</protein>
<reference evidence="1 2" key="1">
    <citation type="journal article" date="2021" name="Hortic Res">
        <title>The domestication of Cucurbita argyrosperma as revealed by the genome of its wild relative.</title>
        <authorList>
            <person name="Barrera-Redondo J."/>
            <person name="Sanchez-de la Vega G."/>
            <person name="Aguirre-Liguori J.A."/>
            <person name="Castellanos-Morales G."/>
            <person name="Gutierrez-Guerrero Y.T."/>
            <person name="Aguirre-Dugua X."/>
            <person name="Aguirre-Planter E."/>
            <person name="Tenaillon M.I."/>
            <person name="Lira-Saade R."/>
            <person name="Eguiarte L.E."/>
        </authorList>
    </citation>
    <scope>NUCLEOTIDE SEQUENCE [LARGE SCALE GENOMIC DNA]</scope>
    <source>
        <strain evidence="1">JBR-2021</strain>
    </source>
</reference>
<dbReference type="AlphaFoldDB" id="A0AAV6N037"/>
<comment type="caution">
    <text evidence="1">The sequence shown here is derived from an EMBL/GenBank/DDBJ whole genome shotgun (WGS) entry which is preliminary data.</text>
</comment>
<gene>
    <name evidence="1" type="ORF">SDJN03_14787</name>
</gene>
<proteinExistence type="predicted"/>
<accession>A0AAV6N037</accession>
<organism evidence="1 2">
    <name type="scientific">Cucurbita argyrosperma subsp. sororia</name>
    <dbReference type="NCBI Taxonomy" id="37648"/>
    <lineage>
        <taxon>Eukaryota</taxon>
        <taxon>Viridiplantae</taxon>
        <taxon>Streptophyta</taxon>
        <taxon>Embryophyta</taxon>
        <taxon>Tracheophyta</taxon>
        <taxon>Spermatophyta</taxon>
        <taxon>Magnoliopsida</taxon>
        <taxon>eudicotyledons</taxon>
        <taxon>Gunneridae</taxon>
        <taxon>Pentapetalae</taxon>
        <taxon>rosids</taxon>
        <taxon>fabids</taxon>
        <taxon>Cucurbitales</taxon>
        <taxon>Cucurbitaceae</taxon>
        <taxon>Cucurbiteae</taxon>
        <taxon>Cucurbita</taxon>
    </lineage>
</organism>
<sequence length="77" mass="8653">MSPCYSNELLHNLLPSKNCLQAEAFVFEVLVSCSVPASVDGGQKNRHRMLFVQRRGRKKTMRDNMAMPSVLEIDASV</sequence>
<evidence type="ECO:0000313" key="1">
    <source>
        <dbReference type="EMBL" id="KAG6589364.1"/>
    </source>
</evidence>
<feature type="non-terminal residue" evidence="1">
    <location>
        <position position="1"/>
    </location>
</feature>